<dbReference type="RefSeq" id="WP_219531062.1">
    <property type="nucleotide sequence ID" value="NZ_JAHKRM010000010.1"/>
</dbReference>
<dbReference type="PANTHER" id="PTHR43267">
    <property type="entry name" value="TRNA THREONYLCARBAMOYLADENOSINE DEHYDRATASE"/>
    <property type="match status" value="1"/>
</dbReference>
<evidence type="ECO:0000313" key="3">
    <source>
        <dbReference type="Proteomes" id="UP001597097"/>
    </source>
</evidence>
<gene>
    <name evidence="2" type="ORF">ACFSJ0_13115</name>
</gene>
<keyword evidence="3" id="KW-1185">Reference proteome</keyword>
<dbReference type="InterPro" id="IPR022291">
    <property type="entry name" value="Bacteriocin_synth_cyclodeHase"/>
</dbReference>
<protein>
    <submittedName>
        <fullName evidence="2">TOMM leader peptide-binding protein</fullName>
    </submittedName>
</protein>
<proteinExistence type="predicted"/>
<name>A0ABW4G5I1_9ACTN</name>
<comment type="caution">
    <text evidence="2">The sequence shown here is derived from an EMBL/GenBank/DDBJ whole genome shotgun (WGS) entry which is preliminary data.</text>
</comment>
<dbReference type="Pfam" id="PF00899">
    <property type="entry name" value="ThiF"/>
    <property type="match status" value="1"/>
</dbReference>
<dbReference type="PANTHER" id="PTHR43267:SF1">
    <property type="entry name" value="TRNA THREONYLCARBAMOYLADENOSINE DEHYDRATASE"/>
    <property type="match status" value="1"/>
</dbReference>
<dbReference type="NCBIfam" id="TIGR03882">
    <property type="entry name" value="cyclo_dehyd_2"/>
    <property type="match status" value="1"/>
</dbReference>
<dbReference type="Proteomes" id="UP001597097">
    <property type="component" value="Unassembled WGS sequence"/>
</dbReference>
<evidence type="ECO:0000259" key="1">
    <source>
        <dbReference type="Pfam" id="PF00899"/>
    </source>
</evidence>
<accession>A0ABW4G5I1</accession>
<evidence type="ECO:0000313" key="2">
    <source>
        <dbReference type="EMBL" id="MFD1537987.1"/>
    </source>
</evidence>
<feature type="domain" description="THIF-type NAD/FAD binding fold" evidence="1">
    <location>
        <begin position="123"/>
        <end position="345"/>
    </location>
</feature>
<dbReference type="InterPro" id="IPR000594">
    <property type="entry name" value="ThiF_NAD_FAD-bd"/>
</dbReference>
<sequence>MSRVLVNPAFPLFVDDHRELVRLGDLPGTGKVLRSAAPALRELVRRCASTPLPREELVSLTAGIGGVTAAEVDQAITALLAARILVEEQEVELLTRHGPSSRQALFFSMFQPASRAAEMIGDLAGRTVAVLGVGGIGGFVALQLATAGVGRLRLVDQDDVDESNLHRQYLYKAEDVGDPKVDTAARRLVEHSPALKVETHHRTLTSAGDVADVVAGADLVIATADSPQPQIRRWTNAGCLAAGVPFLPGGFTQHLGIAGPLVVPGSSACLACLDEELRVRNDGRELPVVQNQGRIIPAFGPLCSIVAGFLAAEAVRFLTGVVPVALAGRVVHFDLLTMMTAEQSVTRLDACPVCGDPAESA</sequence>
<dbReference type="InterPro" id="IPR045886">
    <property type="entry name" value="ThiF/MoeB/HesA"/>
</dbReference>
<dbReference type="EMBL" id="JBHUCM010000012">
    <property type="protein sequence ID" value="MFD1537987.1"/>
    <property type="molecule type" value="Genomic_DNA"/>
</dbReference>
<organism evidence="2 3">
    <name type="scientific">Nonomuraea guangzhouensis</name>
    <dbReference type="NCBI Taxonomy" id="1291555"/>
    <lineage>
        <taxon>Bacteria</taxon>
        <taxon>Bacillati</taxon>
        <taxon>Actinomycetota</taxon>
        <taxon>Actinomycetes</taxon>
        <taxon>Streptosporangiales</taxon>
        <taxon>Streptosporangiaceae</taxon>
        <taxon>Nonomuraea</taxon>
    </lineage>
</organism>
<reference evidence="3" key="1">
    <citation type="journal article" date="2019" name="Int. J. Syst. Evol. Microbiol.">
        <title>The Global Catalogue of Microorganisms (GCM) 10K type strain sequencing project: providing services to taxonomists for standard genome sequencing and annotation.</title>
        <authorList>
            <consortium name="The Broad Institute Genomics Platform"/>
            <consortium name="The Broad Institute Genome Sequencing Center for Infectious Disease"/>
            <person name="Wu L."/>
            <person name="Ma J."/>
        </authorList>
    </citation>
    <scope>NUCLEOTIDE SEQUENCE [LARGE SCALE GENOMIC DNA]</scope>
    <source>
        <strain evidence="3">CGMCC 1.15399</strain>
    </source>
</reference>